<dbReference type="AlphaFoldDB" id="Q54F18"/>
<evidence type="ECO:0000313" key="2">
    <source>
        <dbReference type="EMBL" id="EAL61867.1"/>
    </source>
</evidence>
<feature type="domain" description="N-acetyltransferase" evidence="1">
    <location>
        <begin position="63"/>
        <end position="226"/>
    </location>
</feature>
<keyword evidence="3" id="KW-1185">Reference proteome</keyword>
<dbReference type="InterPro" id="IPR052523">
    <property type="entry name" value="Trichothecene_AcTrans"/>
</dbReference>
<dbReference type="PANTHER" id="PTHR42791:SF1">
    <property type="entry name" value="N-ACETYLTRANSFERASE DOMAIN-CONTAINING PROTEIN"/>
    <property type="match status" value="1"/>
</dbReference>
<dbReference type="PANTHER" id="PTHR42791">
    <property type="entry name" value="GNAT FAMILY ACETYLTRANSFERASE"/>
    <property type="match status" value="1"/>
</dbReference>
<dbReference type="EMBL" id="AAFI02000175">
    <property type="protein sequence ID" value="EAL61867.1"/>
    <property type="molecule type" value="Genomic_DNA"/>
</dbReference>
<protein>
    <recommendedName>
        <fullName evidence="1">N-acetyltransferase domain-containing protein</fullName>
    </recommendedName>
</protein>
<dbReference type="Pfam" id="PF13508">
    <property type="entry name" value="Acetyltransf_7"/>
    <property type="match status" value="1"/>
</dbReference>
<organism evidence="2 3">
    <name type="scientific">Dictyostelium discoideum</name>
    <name type="common">Social amoeba</name>
    <dbReference type="NCBI Taxonomy" id="44689"/>
    <lineage>
        <taxon>Eukaryota</taxon>
        <taxon>Amoebozoa</taxon>
        <taxon>Evosea</taxon>
        <taxon>Eumycetozoa</taxon>
        <taxon>Dictyostelia</taxon>
        <taxon>Dictyosteliales</taxon>
        <taxon>Dictyosteliaceae</taxon>
        <taxon>Dictyostelium</taxon>
    </lineage>
</organism>
<dbReference type="KEGG" id="ddi:DDB_G0291167"/>
<proteinExistence type="predicted"/>
<evidence type="ECO:0000259" key="1">
    <source>
        <dbReference type="PROSITE" id="PS51186"/>
    </source>
</evidence>
<accession>Q54F18</accession>
<dbReference type="Gene3D" id="3.40.630.30">
    <property type="match status" value="1"/>
</dbReference>
<name>Q54F18_DICDI</name>
<dbReference type="Proteomes" id="UP000002195">
    <property type="component" value="Unassembled WGS sequence"/>
</dbReference>
<dbReference type="dictyBase" id="DDB_G0291167"/>
<dbReference type="VEuPathDB" id="AmoebaDB:DDB_G0291167"/>
<dbReference type="SUPFAM" id="SSF55729">
    <property type="entry name" value="Acyl-CoA N-acyltransferases (Nat)"/>
    <property type="match status" value="1"/>
</dbReference>
<evidence type="ECO:0000313" key="3">
    <source>
        <dbReference type="Proteomes" id="UP000002195"/>
    </source>
</evidence>
<dbReference type="PhylomeDB" id="Q54F18"/>
<dbReference type="SMR" id="Q54F18"/>
<dbReference type="GO" id="GO:0016747">
    <property type="term" value="F:acyltransferase activity, transferring groups other than amino-acyl groups"/>
    <property type="evidence" value="ECO:0007669"/>
    <property type="project" value="InterPro"/>
</dbReference>
<dbReference type="PaxDb" id="44689-DDB0189288"/>
<dbReference type="GeneID" id="8628020"/>
<comment type="caution">
    <text evidence="2">The sequence shown here is derived from an EMBL/GenBank/DDBJ whole genome shotgun (WGS) entry which is preliminary data.</text>
</comment>
<dbReference type="InParanoid" id="Q54F18"/>
<dbReference type="FunCoup" id="Q54F18">
    <property type="interactions" value="1"/>
</dbReference>
<dbReference type="RefSeq" id="XP_635372.1">
    <property type="nucleotide sequence ID" value="XM_630280.1"/>
</dbReference>
<dbReference type="InterPro" id="IPR016181">
    <property type="entry name" value="Acyl_CoA_acyltransferase"/>
</dbReference>
<dbReference type="PROSITE" id="PS51186">
    <property type="entry name" value="GNAT"/>
    <property type="match status" value="1"/>
</dbReference>
<reference evidence="2 3" key="1">
    <citation type="journal article" date="2005" name="Nature">
        <title>The genome of the social amoeba Dictyostelium discoideum.</title>
        <authorList>
            <consortium name="The Dictyostelium discoideum Sequencing Consortium"/>
            <person name="Eichinger L."/>
            <person name="Pachebat J.A."/>
            <person name="Glockner G."/>
            <person name="Rajandream M.A."/>
            <person name="Sucgang R."/>
            <person name="Berriman M."/>
            <person name="Song J."/>
            <person name="Olsen R."/>
            <person name="Szafranski K."/>
            <person name="Xu Q."/>
            <person name="Tunggal B."/>
            <person name="Kummerfeld S."/>
            <person name="Madera M."/>
            <person name="Konfortov B.A."/>
            <person name="Rivero F."/>
            <person name="Bankier A.T."/>
            <person name="Lehmann R."/>
            <person name="Hamlin N."/>
            <person name="Davies R."/>
            <person name="Gaudet P."/>
            <person name="Fey P."/>
            <person name="Pilcher K."/>
            <person name="Chen G."/>
            <person name="Saunders D."/>
            <person name="Sodergren E."/>
            <person name="Davis P."/>
            <person name="Kerhornou A."/>
            <person name="Nie X."/>
            <person name="Hall N."/>
            <person name="Anjard C."/>
            <person name="Hemphill L."/>
            <person name="Bason N."/>
            <person name="Farbrother P."/>
            <person name="Desany B."/>
            <person name="Just E."/>
            <person name="Morio T."/>
            <person name="Rost R."/>
            <person name="Churcher C."/>
            <person name="Cooper J."/>
            <person name="Haydock S."/>
            <person name="van Driessche N."/>
            <person name="Cronin A."/>
            <person name="Goodhead I."/>
            <person name="Muzny D."/>
            <person name="Mourier T."/>
            <person name="Pain A."/>
            <person name="Lu M."/>
            <person name="Harper D."/>
            <person name="Lindsay R."/>
            <person name="Hauser H."/>
            <person name="James K."/>
            <person name="Quiles M."/>
            <person name="Madan Babu M."/>
            <person name="Saito T."/>
            <person name="Buchrieser C."/>
            <person name="Wardroper A."/>
            <person name="Felder M."/>
            <person name="Thangavelu M."/>
            <person name="Johnson D."/>
            <person name="Knights A."/>
            <person name="Loulseged H."/>
            <person name="Mungall K."/>
            <person name="Oliver K."/>
            <person name="Price C."/>
            <person name="Quail M.A."/>
            <person name="Urushihara H."/>
            <person name="Hernandez J."/>
            <person name="Rabbinowitsch E."/>
            <person name="Steffen D."/>
            <person name="Sanders M."/>
            <person name="Ma J."/>
            <person name="Kohara Y."/>
            <person name="Sharp S."/>
            <person name="Simmonds M."/>
            <person name="Spiegler S."/>
            <person name="Tivey A."/>
            <person name="Sugano S."/>
            <person name="White B."/>
            <person name="Walker D."/>
            <person name="Woodward J."/>
            <person name="Winckler T."/>
            <person name="Tanaka Y."/>
            <person name="Shaulsky G."/>
            <person name="Schleicher M."/>
            <person name="Weinstock G."/>
            <person name="Rosenthal A."/>
            <person name="Cox E.C."/>
            <person name="Chisholm R.L."/>
            <person name="Gibbs R."/>
            <person name="Loomis W.F."/>
            <person name="Platzer M."/>
            <person name="Kay R.R."/>
            <person name="Williams J."/>
            <person name="Dear P.H."/>
            <person name="Noegel A.A."/>
            <person name="Barrell B."/>
            <person name="Kuspa A."/>
        </authorList>
    </citation>
    <scope>NUCLEOTIDE SEQUENCE [LARGE SCALE GENOMIC DNA]</scope>
    <source>
        <strain evidence="2 3">AX4</strain>
    </source>
</reference>
<dbReference type="InterPro" id="IPR000182">
    <property type="entry name" value="GNAT_dom"/>
</dbReference>
<gene>
    <name evidence="2" type="ORF">DDB_G0291167</name>
</gene>
<dbReference type="HOGENOM" id="CLU_1216668_0_0_1"/>
<dbReference type="eggNOG" id="ENOG502RBWG">
    <property type="taxonomic scope" value="Eukaryota"/>
</dbReference>
<dbReference type="OMA" id="CYLECTS"/>
<sequence length="226" mass="26765">MDCITTDNKKDELYLIKREDMEIVSEIAGNSFINDPYFKYMFYELGEEERHSFMFDMERAFVDQIVDFNECYALDSSFNSIAFILPPSIGWPEDKWDEFTDSQRDLLLKKGLTLTHERLLKLEDVISIRFEEFDALNCYYLVTLATNIKFRKQGLASKLLNKLFEKFDREQKRCYIECTNDVNLQFYLNHGFTILGQEKLPNVGNVPNNDVPQITFMHRLPKKKIE</sequence>